<dbReference type="GO" id="GO:0005886">
    <property type="term" value="C:plasma membrane"/>
    <property type="evidence" value="ECO:0007669"/>
    <property type="project" value="UniProtKB-SubCell"/>
</dbReference>
<dbReference type="EMBL" id="KB321086">
    <property type="protein sequence ID" value="ELW47919.1"/>
    <property type="molecule type" value="Genomic_DNA"/>
</dbReference>
<evidence type="ECO:0000256" key="10">
    <source>
        <dbReference type="SAM" id="MobiDB-lite"/>
    </source>
</evidence>
<keyword evidence="13" id="KW-1185">Reference proteome</keyword>
<dbReference type="eggNOG" id="ENOG502RYXX">
    <property type="taxonomic scope" value="Eukaryota"/>
</dbReference>
<feature type="transmembrane region" description="Helical" evidence="11">
    <location>
        <begin position="54"/>
        <end position="82"/>
    </location>
</feature>
<proteinExistence type="inferred from homology"/>
<evidence type="ECO:0000313" key="12">
    <source>
        <dbReference type="EMBL" id="ELW47919.1"/>
    </source>
</evidence>
<dbReference type="STRING" id="246437.L9JC94"/>
<organism evidence="12 13">
    <name type="scientific">Tupaia chinensis</name>
    <name type="common">Chinese tree shrew</name>
    <name type="synonym">Tupaia belangeri chinensis</name>
    <dbReference type="NCBI Taxonomy" id="246437"/>
    <lineage>
        <taxon>Eukaryota</taxon>
        <taxon>Metazoa</taxon>
        <taxon>Chordata</taxon>
        <taxon>Craniata</taxon>
        <taxon>Vertebrata</taxon>
        <taxon>Euteleostomi</taxon>
        <taxon>Mammalia</taxon>
        <taxon>Eutheria</taxon>
        <taxon>Euarchontoglires</taxon>
        <taxon>Scandentia</taxon>
        <taxon>Tupaiidae</taxon>
        <taxon>Tupaia</taxon>
    </lineage>
</organism>
<evidence type="ECO:0000256" key="4">
    <source>
        <dbReference type="ARBA" id="ARBA00022427"/>
    </source>
</evidence>
<keyword evidence="4" id="KW-0796">Tight junction</keyword>
<evidence type="ECO:0000256" key="1">
    <source>
        <dbReference type="ARBA" id="ARBA00004435"/>
    </source>
</evidence>
<dbReference type="InParanoid" id="L9JC94"/>
<dbReference type="GO" id="GO:0005923">
    <property type="term" value="C:bicellular tight junction"/>
    <property type="evidence" value="ECO:0007669"/>
    <property type="project" value="UniProtKB-SubCell"/>
</dbReference>
<dbReference type="PANTHER" id="PTHR12002">
    <property type="entry name" value="CLAUDIN"/>
    <property type="match status" value="1"/>
</dbReference>
<evidence type="ECO:0000256" key="7">
    <source>
        <dbReference type="ARBA" id="ARBA00022949"/>
    </source>
</evidence>
<feature type="transmembrane region" description="Helical" evidence="11">
    <location>
        <begin position="9"/>
        <end position="34"/>
    </location>
</feature>
<protein>
    <submittedName>
        <fullName evidence="12">Claudin-23</fullName>
    </submittedName>
</protein>
<keyword evidence="9 11" id="KW-0472">Membrane</keyword>
<evidence type="ECO:0000256" key="6">
    <source>
        <dbReference type="ARBA" id="ARBA00022692"/>
    </source>
</evidence>
<accession>L9JC94</accession>
<dbReference type="Proteomes" id="UP000011518">
    <property type="component" value="Unassembled WGS sequence"/>
</dbReference>
<gene>
    <name evidence="12" type="ORF">TREES_T100013409</name>
</gene>
<name>L9JC94_TUPCH</name>
<reference evidence="13" key="2">
    <citation type="journal article" date="2013" name="Nat. Commun.">
        <title>Genome of the Chinese tree shrew.</title>
        <authorList>
            <person name="Fan Y."/>
            <person name="Huang Z.Y."/>
            <person name="Cao C.C."/>
            <person name="Chen C.S."/>
            <person name="Chen Y.X."/>
            <person name="Fan D.D."/>
            <person name="He J."/>
            <person name="Hou H.L."/>
            <person name="Hu L."/>
            <person name="Hu X.T."/>
            <person name="Jiang X.T."/>
            <person name="Lai R."/>
            <person name="Lang Y.S."/>
            <person name="Liang B."/>
            <person name="Liao S.G."/>
            <person name="Mu D."/>
            <person name="Ma Y.Y."/>
            <person name="Niu Y.Y."/>
            <person name="Sun X.Q."/>
            <person name="Xia J.Q."/>
            <person name="Xiao J."/>
            <person name="Xiong Z.Q."/>
            <person name="Xu L."/>
            <person name="Yang L."/>
            <person name="Zhang Y."/>
            <person name="Zhao W."/>
            <person name="Zhao X.D."/>
            <person name="Zheng Y.T."/>
            <person name="Zhou J.M."/>
            <person name="Zhu Y.B."/>
            <person name="Zhang G.J."/>
            <person name="Wang J."/>
            <person name="Yao Y.G."/>
        </authorList>
    </citation>
    <scope>NUCLEOTIDE SEQUENCE [LARGE SCALE GENOMIC DNA]</scope>
</reference>
<reference evidence="13" key="1">
    <citation type="submission" date="2012-07" db="EMBL/GenBank/DDBJ databases">
        <title>Genome of the Chinese tree shrew, a rising model animal genetically related to primates.</title>
        <authorList>
            <person name="Zhang G."/>
            <person name="Fan Y."/>
            <person name="Yao Y."/>
            <person name="Huang Z."/>
        </authorList>
    </citation>
    <scope>NUCLEOTIDE SEQUENCE [LARGE SCALE GENOMIC DNA]</scope>
</reference>
<dbReference type="InterPro" id="IPR006187">
    <property type="entry name" value="Claudin"/>
</dbReference>
<dbReference type="PRINTS" id="PR01077">
    <property type="entry name" value="CLAUDIN"/>
</dbReference>
<comment type="similarity">
    <text evidence="3">Belongs to the claudin family.</text>
</comment>
<keyword evidence="8 11" id="KW-1133">Transmembrane helix</keyword>
<dbReference type="AlphaFoldDB" id="L9JC94"/>
<feature type="non-terminal residue" evidence="12">
    <location>
        <position position="1"/>
    </location>
</feature>
<feature type="region of interest" description="Disordered" evidence="10">
    <location>
        <begin position="116"/>
        <end position="185"/>
    </location>
</feature>
<dbReference type="GO" id="GO:0005198">
    <property type="term" value="F:structural molecule activity"/>
    <property type="evidence" value="ECO:0007669"/>
    <property type="project" value="InterPro"/>
</dbReference>
<evidence type="ECO:0000256" key="11">
    <source>
        <dbReference type="SAM" id="Phobius"/>
    </source>
</evidence>
<dbReference type="Gene3D" id="1.20.140.150">
    <property type="match status" value="1"/>
</dbReference>
<dbReference type="FunCoup" id="L9JC94">
    <property type="interactions" value="262"/>
</dbReference>
<sequence length="185" mass="19539">RCGGPQPHFALAGLAGVVLFAAGLFGLIPVSWYNHFLGDRGVLPAPASPVSVQVGYSLVLGYLGSCLLLLGGFSLALSLAPWCEERCQRRRKAPPEDQRRGVSALSVSWPEPALVPASKPYSESPRRPPPGRPKAGFPMPRPPPRAYTNSADVLDGERPQAGESHGAFSCTTQPGPSSLPCDSDL</sequence>
<evidence type="ECO:0000313" key="13">
    <source>
        <dbReference type="Proteomes" id="UP000011518"/>
    </source>
</evidence>
<evidence type="ECO:0000256" key="3">
    <source>
        <dbReference type="ARBA" id="ARBA00008295"/>
    </source>
</evidence>
<evidence type="ECO:0000256" key="2">
    <source>
        <dbReference type="ARBA" id="ARBA00004651"/>
    </source>
</evidence>
<evidence type="ECO:0000256" key="9">
    <source>
        <dbReference type="ARBA" id="ARBA00023136"/>
    </source>
</evidence>
<evidence type="ECO:0000256" key="8">
    <source>
        <dbReference type="ARBA" id="ARBA00022989"/>
    </source>
</evidence>
<comment type="subcellular location">
    <subcellularLocation>
        <location evidence="1">Cell junction</location>
        <location evidence="1">Tight junction</location>
    </subcellularLocation>
    <subcellularLocation>
        <location evidence="2">Cell membrane</location>
        <topology evidence="2">Multi-pass membrane protein</topology>
    </subcellularLocation>
</comment>
<evidence type="ECO:0000256" key="5">
    <source>
        <dbReference type="ARBA" id="ARBA00022475"/>
    </source>
</evidence>
<keyword evidence="5" id="KW-1003">Cell membrane</keyword>
<keyword evidence="7" id="KW-0965">Cell junction</keyword>
<keyword evidence="6 11" id="KW-0812">Transmembrane</keyword>